<reference evidence="3 4" key="1">
    <citation type="submission" date="2023-01" db="EMBL/GenBank/DDBJ databases">
        <title>Novel species of the genus Asticcacaulis isolated from rivers.</title>
        <authorList>
            <person name="Lu H."/>
        </authorList>
    </citation>
    <scope>NUCLEOTIDE SEQUENCE [LARGE SCALE GENOMIC DNA]</scope>
    <source>
        <strain evidence="3 4">BYS171W</strain>
    </source>
</reference>
<feature type="chain" id="PRO_5046193169" evidence="1">
    <location>
        <begin position="22"/>
        <end position="370"/>
    </location>
</feature>
<dbReference type="PANTHER" id="PTHR37957">
    <property type="entry name" value="BLR7070 PROTEIN"/>
    <property type="match status" value="1"/>
</dbReference>
<protein>
    <submittedName>
        <fullName evidence="3">Esterase-like activity of phytase family protein</fullName>
    </submittedName>
</protein>
<dbReference type="SUPFAM" id="SSF50956">
    <property type="entry name" value="Thermostable phytase (3-phytase)"/>
    <property type="match status" value="1"/>
</dbReference>
<sequence>MRAFRRLLCALAAFTALPAAAETQLRLIGVYEAPETLGDKGTIFGGISGIDYNPRSKKWVLVSDDKSEGGPARFYFADFTYDETGIQGLRKVRNVILRDDEGRQFADPKVADVEKREVPDAESIRFVPGTSWFRPRLLWSSEGYKKGGFNARLRTIDFKGKVRPDTYRLPADVRFDPSETVGMRHNAGPEGMSFSSDGKALWVSLEGPLIEDGPLPIKGKGTVTRLMKLGDAPMQYAYPLDAIVHQRDGLQADDGISEVLAVSDTKLWVIERAGEERAKNDWAFHVKLYEVDTANALAYPLGQPLPADAVPLKKTLLVDFDGFGMKWIDNLEGMTFGPVLRNGHRSLVMVSDNNFAKNQLTQFFVFEVLP</sequence>
<proteinExistence type="predicted"/>
<organism evidence="3 4">
    <name type="scientific">Asticcacaulis aquaticus</name>
    <dbReference type="NCBI Taxonomy" id="2984212"/>
    <lineage>
        <taxon>Bacteria</taxon>
        <taxon>Pseudomonadati</taxon>
        <taxon>Pseudomonadota</taxon>
        <taxon>Alphaproteobacteria</taxon>
        <taxon>Caulobacterales</taxon>
        <taxon>Caulobacteraceae</taxon>
        <taxon>Asticcacaulis</taxon>
    </lineage>
</organism>
<comment type="caution">
    <text evidence="3">The sequence shown here is derived from an EMBL/GenBank/DDBJ whole genome shotgun (WGS) entry which is preliminary data.</text>
</comment>
<evidence type="ECO:0000313" key="4">
    <source>
        <dbReference type="Proteomes" id="UP001214854"/>
    </source>
</evidence>
<dbReference type="Pfam" id="PF13449">
    <property type="entry name" value="Phytase-like"/>
    <property type="match status" value="1"/>
</dbReference>
<evidence type="ECO:0000313" key="3">
    <source>
        <dbReference type="EMBL" id="MDC7683540.1"/>
    </source>
</evidence>
<dbReference type="EMBL" id="JAQQKX010000006">
    <property type="protein sequence ID" value="MDC7683540.1"/>
    <property type="molecule type" value="Genomic_DNA"/>
</dbReference>
<gene>
    <name evidence="3" type="ORF">PQU92_09650</name>
</gene>
<feature type="signal peptide" evidence="1">
    <location>
        <begin position="1"/>
        <end position="21"/>
    </location>
</feature>
<dbReference type="RefSeq" id="WP_272748005.1">
    <property type="nucleotide sequence ID" value="NZ_JAQQKX010000006.1"/>
</dbReference>
<accession>A0ABT5HUL6</accession>
<evidence type="ECO:0000259" key="2">
    <source>
        <dbReference type="Pfam" id="PF13449"/>
    </source>
</evidence>
<evidence type="ECO:0000256" key="1">
    <source>
        <dbReference type="SAM" id="SignalP"/>
    </source>
</evidence>
<dbReference type="Proteomes" id="UP001214854">
    <property type="component" value="Unassembled WGS sequence"/>
</dbReference>
<keyword evidence="4" id="KW-1185">Reference proteome</keyword>
<keyword evidence="1" id="KW-0732">Signal</keyword>
<dbReference type="PANTHER" id="PTHR37957:SF1">
    <property type="entry name" value="PHYTASE-LIKE DOMAIN-CONTAINING PROTEIN"/>
    <property type="match status" value="1"/>
</dbReference>
<name>A0ABT5HUL6_9CAUL</name>
<dbReference type="InterPro" id="IPR027372">
    <property type="entry name" value="Phytase-like_dom"/>
</dbReference>
<feature type="domain" description="Phytase-like" evidence="2">
    <location>
        <begin position="43"/>
        <end position="355"/>
    </location>
</feature>